<proteinExistence type="predicted"/>
<reference evidence="1 2" key="2">
    <citation type="journal article" date="2022" name="Mol. Ecol. Resour.">
        <title>The genomes of chicory, endive, great burdock and yacon provide insights into Asteraceae paleo-polyploidization history and plant inulin production.</title>
        <authorList>
            <person name="Fan W."/>
            <person name="Wang S."/>
            <person name="Wang H."/>
            <person name="Wang A."/>
            <person name="Jiang F."/>
            <person name="Liu H."/>
            <person name="Zhao H."/>
            <person name="Xu D."/>
            <person name="Zhang Y."/>
        </authorList>
    </citation>
    <scope>NUCLEOTIDE SEQUENCE [LARGE SCALE GENOMIC DNA]</scope>
    <source>
        <strain evidence="2">cv. Yunnan</strain>
        <tissue evidence="1">Leaves</tissue>
    </source>
</reference>
<comment type="caution">
    <text evidence="1">The sequence shown here is derived from an EMBL/GenBank/DDBJ whole genome shotgun (WGS) entry which is preliminary data.</text>
</comment>
<evidence type="ECO:0000313" key="1">
    <source>
        <dbReference type="EMBL" id="KAI3694966.1"/>
    </source>
</evidence>
<organism evidence="1 2">
    <name type="scientific">Smallanthus sonchifolius</name>
    <dbReference type="NCBI Taxonomy" id="185202"/>
    <lineage>
        <taxon>Eukaryota</taxon>
        <taxon>Viridiplantae</taxon>
        <taxon>Streptophyta</taxon>
        <taxon>Embryophyta</taxon>
        <taxon>Tracheophyta</taxon>
        <taxon>Spermatophyta</taxon>
        <taxon>Magnoliopsida</taxon>
        <taxon>eudicotyledons</taxon>
        <taxon>Gunneridae</taxon>
        <taxon>Pentapetalae</taxon>
        <taxon>asterids</taxon>
        <taxon>campanulids</taxon>
        <taxon>Asterales</taxon>
        <taxon>Asteraceae</taxon>
        <taxon>Asteroideae</taxon>
        <taxon>Heliantheae alliance</taxon>
        <taxon>Millerieae</taxon>
        <taxon>Smallanthus</taxon>
    </lineage>
</organism>
<dbReference type="EMBL" id="CM042043">
    <property type="protein sequence ID" value="KAI3694966.1"/>
    <property type="molecule type" value="Genomic_DNA"/>
</dbReference>
<gene>
    <name evidence="1" type="ORF">L1987_77952</name>
</gene>
<name>A0ACB8ZBT7_9ASTR</name>
<dbReference type="Proteomes" id="UP001056120">
    <property type="component" value="Linkage Group LG26"/>
</dbReference>
<evidence type="ECO:0000313" key="2">
    <source>
        <dbReference type="Proteomes" id="UP001056120"/>
    </source>
</evidence>
<protein>
    <submittedName>
        <fullName evidence="1">Uncharacterized protein</fullName>
    </submittedName>
</protein>
<sequence length="199" mass="22835">MAQGKKEKAGYKQAKDLENCFGAFGEVVDAYVAAKRDKAGGLFGFVRFTGVKDKWEMERSMSAISLNNAMLAVNLAKFDKERKPNRRDESKYPRPHYERPVHHQQEGEYVDRGGGNKSCRDALLWNQHYPAAEQEVTVPEDADSEMLQWYDLSVVGTTTNLNQLCSLHQIINNDGQRNVTLKYLMYFSHSKRRLKLRIS</sequence>
<accession>A0ACB8ZBT7</accession>
<reference evidence="2" key="1">
    <citation type="journal article" date="2022" name="Mol. Ecol. Resour.">
        <title>The genomes of chicory, endive, great burdock and yacon provide insights into Asteraceae palaeo-polyploidization history and plant inulin production.</title>
        <authorList>
            <person name="Fan W."/>
            <person name="Wang S."/>
            <person name="Wang H."/>
            <person name="Wang A."/>
            <person name="Jiang F."/>
            <person name="Liu H."/>
            <person name="Zhao H."/>
            <person name="Xu D."/>
            <person name="Zhang Y."/>
        </authorList>
    </citation>
    <scope>NUCLEOTIDE SEQUENCE [LARGE SCALE GENOMIC DNA]</scope>
    <source>
        <strain evidence="2">cv. Yunnan</strain>
    </source>
</reference>
<keyword evidence="2" id="KW-1185">Reference proteome</keyword>